<dbReference type="RefSeq" id="WP_213007830.1">
    <property type="nucleotide sequence ID" value="NZ_BOQN01000050.1"/>
</dbReference>
<evidence type="ECO:0000256" key="1">
    <source>
        <dbReference type="SAM" id="SignalP"/>
    </source>
</evidence>
<protein>
    <recommendedName>
        <fullName evidence="4">Blue (type 1) copper domain-containing protein</fullName>
    </recommendedName>
</protein>
<comment type="caution">
    <text evidence="2">The sequence shown here is derived from an EMBL/GenBank/DDBJ whole genome shotgun (WGS) entry which is preliminary data.</text>
</comment>
<evidence type="ECO:0008006" key="4">
    <source>
        <dbReference type="Google" id="ProtNLM"/>
    </source>
</evidence>
<proteinExistence type="predicted"/>
<keyword evidence="3" id="KW-1185">Reference proteome</keyword>
<feature type="signal peptide" evidence="1">
    <location>
        <begin position="1"/>
        <end position="29"/>
    </location>
</feature>
<dbReference type="AlphaFoldDB" id="A0A919TAF3"/>
<keyword evidence="1" id="KW-0732">Signal</keyword>
<dbReference type="Proteomes" id="UP000677082">
    <property type="component" value="Unassembled WGS sequence"/>
</dbReference>
<gene>
    <name evidence="2" type="ORF">Ato02nite_037430</name>
</gene>
<dbReference type="PROSITE" id="PS51257">
    <property type="entry name" value="PROKAR_LIPOPROTEIN"/>
    <property type="match status" value="1"/>
</dbReference>
<name>A0A919TAF3_9ACTN</name>
<reference evidence="2 3" key="1">
    <citation type="submission" date="2021-03" db="EMBL/GenBank/DDBJ databases">
        <title>Whole genome shotgun sequence of Actinoplanes toevensis NBRC 105298.</title>
        <authorList>
            <person name="Komaki H."/>
            <person name="Tamura T."/>
        </authorList>
    </citation>
    <scope>NUCLEOTIDE SEQUENCE [LARGE SCALE GENOMIC DNA]</scope>
    <source>
        <strain evidence="2 3">NBRC 105298</strain>
    </source>
</reference>
<dbReference type="EMBL" id="BOQN01000050">
    <property type="protein sequence ID" value="GIM91950.1"/>
    <property type="molecule type" value="Genomic_DNA"/>
</dbReference>
<evidence type="ECO:0000313" key="3">
    <source>
        <dbReference type="Proteomes" id="UP000677082"/>
    </source>
</evidence>
<sequence length="136" mass="13964">MLTSGRVSRRLAASLMVLGLAACSTPAAAPRFLEVHFPGSYALPGTVEIPAAGEYAIWATGFPTVGANRCAVTGTGGAIVPMSVPDETVTYTAKEEDDAVYTWTDTFTAPAAGTYTLRCAPDAEAPGMSFAVAPTT</sequence>
<evidence type="ECO:0000313" key="2">
    <source>
        <dbReference type="EMBL" id="GIM91950.1"/>
    </source>
</evidence>
<feature type="chain" id="PRO_5037480057" description="Blue (type 1) copper domain-containing protein" evidence="1">
    <location>
        <begin position="30"/>
        <end position="136"/>
    </location>
</feature>
<organism evidence="2 3">
    <name type="scientific">Paractinoplanes toevensis</name>
    <dbReference type="NCBI Taxonomy" id="571911"/>
    <lineage>
        <taxon>Bacteria</taxon>
        <taxon>Bacillati</taxon>
        <taxon>Actinomycetota</taxon>
        <taxon>Actinomycetes</taxon>
        <taxon>Micromonosporales</taxon>
        <taxon>Micromonosporaceae</taxon>
        <taxon>Paractinoplanes</taxon>
    </lineage>
</organism>
<accession>A0A919TAF3</accession>